<dbReference type="InterPro" id="IPR036179">
    <property type="entry name" value="Ig-like_dom_sf"/>
</dbReference>
<dbReference type="InterPro" id="IPR015631">
    <property type="entry name" value="CD2/SLAM_rcpt"/>
</dbReference>
<dbReference type="PANTHER" id="PTHR12080">
    <property type="entry name" value="SIGNALING LYMPHOCYTIC ACTIVATION MOLECULE"/>
    <property type="match status" value="1"/>
</dbReference>
<dbReference type="Gene3D" id="2.60.40.10">
    <property type="entry name" value="Immunoglobulins"/>
    <property type="match status" value="2"/>
</dbReference>
<keyword evidence="6" id="KW-1133">Transmembrane helix</keyword>
<evidence type="ECO:0008006" key="9">
    <source>
        <dbReference type="Google" id="ProtNLM"/>
    </source>
</evidence>
<dbReference type="EMBL" id="NHOQ01000199">
    <property type="protein sequence ID" value="PWA32292.1"/>
    <property type="molecule type" value="Genomic_DNA"/>
</dbReference>
<comment type="caution">
    <text evidence="7">The sequence shown here is derived from an EMBL/GenBank/DDBJ whole genome shotgun (WGS) entry which is preliminary data.</text>
</comment>
<dbReference type="SUPFAM" id="SSF48726">
    <property type="entry name" value="Immunoglobulin"/>
    <property type="match status" value="1"/>
</dbReference>
<keyword evidence="3 6" id="KW-0472">Membrane</keyword>
<keyword evidence="8" id="KW-1185">Reference proteome</keyword>
<feature type="transmembrane region" description="Helical" evidence="6">
    <location>
        <begin position="241"/>
        <end position="270"/>
    </location>
</feature>
<keyword evidence="2" id="KW-0732">Signal</keyword>
<reference evidence="7 8" key="1">
    <citation type="journal article" date="2018" name="G3 (Bethesda)">
        <title>A High-Quality Reference Genome for the Invasive Mosquitofish Gambusia affinis Using a Chicago Library.</title>
        <authorList>
            <person name="Hoffberg S.L."/>
            <person name="Troendle N.J."/>
            <person name="Glenn T.C."/>
            <person name="Mahmud O."/>
            <person name="Louha S."/>
            <person name="Chalopin D."/>
            <person name="Bennetzen J.L."/>
            <person name="Mauricio R."/>
        </authorList>
    </citation>
    <scope>NUCLEOTIDE SEQUENCE [LARGE SCALE GENOMIC DNA]</scope>
    <source>
        <strain evidence="7">NE01/NJP1002.9</strain>
        <tissue evidence="7">Muscle</tissue>
    </source>
</reference>
<gene>
    <name evidence="7" type="ORF">CCH79_00013145</name>
</gene>
<evidence type="ECO:0000313" key="7">
    <source>
        <dbReference type="EMBL" id="PWA32292.1"/>
    </source>
</evidence>
<evidence type="ECO:0000256" key="4">
    <source>
        <dbReference type="ARBA" id="ARBA00023180"/>
    </source>
</evidence>
<sequence length="606" mass="68039">MKTRRERSHDSPHADMTELLLIVWERSRHIHRLTKADWEGGKEREEKETGRKLGEQGGSGEVPGGATDAFHDILILTEYKVGSSPAVRPMLGIYPEPLHGSKFKPQSASLRAEEEEEEEFRFEGTATRGSESSMSGLVPELLLKCINMGTKKLSHSLTQQLKNLSFGAFLPGLRKRRRLLVIGVTGRFLCLKEVKTKRALKEPSGSYLSGSPGAGLGLGVGFRGSGSRLEVLLGAALSRAGVAWCLLLLLLLLLLLVVVVMMMMVTVGMMRRRMVRKRRMVGMPFKSCIRRLLKKSCDKYAATGRSFNVPLGYKLKSTDSLKWKFNEKVIFDKKRSHMLTGKATDITEDGSLKLTNLKKDQEGLYTAEVFNNNGIAQKTVKKHLCIQDPVKKPAVEAECKEEENKVIFKCDTDKTPKSEIKKYQWLRNNVQMDKMVPTFKLTAAETKDIKFACNISNEVSFEISEPVTHNCTKIGFPENRCGIRLWVFNGYNVVYCSGRKLCCSSGIQTKYKLKPPDTLKWTLNGSIIFYKNRLTNLQKDQAGLYTGEVLDESVVGQIVNIKFSENFKTHAEYQHISLMFSDPVKKPEVKATCQDANVTFRCVSGA</sequence>
<keyword evidence="4" id="KW-0325">Glycoprotein</keyword>
<feature type="region of interest" description="Disordered" evidence="5">
    <location>
        <begin position="113"/>
        <end position="133"/>
    </location>
</feature>
<feature type="compositionally biased region" description="Basic and acidic residues" evidence="5">
    <location>
        <begin position="37"/>
        <end position="54"/>
    </location>
</feature>
<evidence type="ECO:0000313" key="8">
    <source>
        <dbReference type="Proteomes" id="UP000250572"/>
    </source>
</evidence>
<evidence type="ECO:0000256" key="5">
    <source>
        <dbReference type="SAM" id="MobiDB-lite"/>
    </source>
</evidence>
<dbReference type="Proteomes" id="UP000250572">
    <property type="component" value="Unassembled WGS sequence"/>
</dbReference>
<dbReference type="GO" id="GO:0016020">
    <property type="term" value="C:membrane"/>
    <property type="evidence" value="ECO:0007669"/>
    <property type="project" value="UniProtKB-SubCell"/>
</dbReference>
<comment type="subcellular location">
    <subcellularLocation>
        <location evidence="1">Membrane</location>
    </subcellularLocation>
</comment>
<evidence type="ECO:0000256" key="2">
    <source>
        <dbReference type="ARBA" id="ARBA00022729"/>
    </source>
</evidence>
<dbReference type="InterPro" id="IPR013783">
    <property type="entry name" value="Ig-like_fold"/>
</dbReference>
<feature type="non-terminal residue" evidence="7">
    <location>
        <position position="606"/>
    </location>
</feature>
<proteinExistence type="predicted"/>
<dbReference type="PANTHER" id="PTHR12080:SF134">
    <property type="entry name" value="CD48 ANTIGEN"/>
    <property type="match status" value="1"/>
</dbReference>
<evidence type="ECO:0000256" key="3">
    <source>
        <dbReference type="ARBA" id="ARBA00023136"/>
    </source>
</evidence>
<keyword evidence="6" id="KW-0812">Transmembrane</keyword>
<name>A0A315WA22_GAMAF</name>
<organism evidence="7 8">
    <name type="scientific">Gambusia affinis</name>
    <name type="common">Western mosquitofish</name>
    <name type="synonym">Heterandria affinis</name>
    <dbReference type="NCBI Taxonomy" id="33528"/>
    <lineage>
        <taxon>Eukaryota</taxon>
        <taxon>Metazoa</taxon>
        <taxon>Chordata</taxon>
        <taxon>Craniata</taxon>
        <taxon>Vertebrata</taxon>
        <taxon>Euteleostomi</taxon>
        <taxon>Actinopterygii</taxon>
        <taxon>Neopterygii</taxon>
        <taxon>Teleostei</taxon>
        <taxon>Neoteleostei</taxon>
        <taxon>Acanthomorphata</taxon>
        <taxon>Ovalentaria</taxon>
        <taxon>Atherinomorphae</taxon>
        <taxon>Cyprinodontiformes</taxon>
        <taxon>Poeciliidae</taxon>
        <taxon>Poeciliinae</taxon>
        <taxon>Gambusia</taxon>
    </lineage>
</organism>
<accession>A0A315WA22</accession>
<feature type="region of interest" description="Disordered" evidence="5">
    <location>
        <begin position="37"/>
        <end position="65"/>
    </location>
</feature>
<protein>
    <recommendedName>
        <fullName evidence="9">Ig-like domain-containing protein</fullName>
    </recommendedName>
</protein>
<dbReference type="AlphaFoldDB" id="A0A315WA22"/>
<evidence type="ECO:0000256" key="1">
    <source>
        <dbReference type="ARBA" id="ARBA00004370"/>
    </source>
</evidence>
<evidence type="ECO:0000256" key="6">
    <source>
        <dbReference type="SAM" id="Phobius"/>
    </source>
</evidence>